<dbReference type="Pfam" id="PF00226">
    <property type="entry name" value="DnaJ"/>
    <property type="match status" value="1"/>
</dbReference>
<dbReference type="SUPFAM" id="SSF49493">
    <property type="entry name" value="HSP40/DnaJ peptide-binding domain"/>
    <property type="match status" value="1"/>
</dbReference>
<feature type="compositionally biased region" description="Basic and acidic residues" evidence="1">
    <location>
        <begin position="48"/>
        <end position="61"/>
    </location>
</feature>
<feature type="region of interest" description="Disordered" evidence="1">
    <location>
        <begin position="34"/>
        <end position="106"/>
    </location>
</feature>
<dbReference type="SUPFAM" id="SSF46565">
    <property type="entry name" value="Chaperone J-domain"/>
    <property type="match status" value="1"/>
</dbReference>
<feature type="domain" description="J" evidence="3">
    <location>
        <begin position="9"/>
        <end position="78"/>
    </location>
</feature>
<dbReference type="PANTHER" id="PTHR24074">
    <property type="entry name" value="CO-CHAPERONE PROTEIN DJLA"/>
    <property type="match status" value="1"/>
</dbReference>
<evidence type="ECO:0000256" key="2">
    <source>
        <dbReference type="SAM" id="Phobius"/>
    </source>
</evidence>
<dbReference type="AlphaFoldDB" id="A0A941DAT2"/>
<dbReference type="CDD" id="cd06257">
    <property type="entry name" value="DnaJ"/>
    <property type="match status" value="1"/>
</dbReference>
<reference evidence="4" key="1">
    <citation type="submission" date="2021-04" db="EMBL/GenBank/DDBJ databases">
        <title>Phycicoccus avicenniae sp. nov., a novel endophytic actinomycetes isolated from branch of Avicennia mariana.</title>
        <authorList>
            <person name="Tuo L."/>
        </authorList>
    </citation>
    <scope>NUCLEOTIDE SEQUENCE</scope>
    <source>
        <strain evidence="4">BSK3Z-2</strain>
    </source>
</reference>
<feature type="transmembrane region" description="Helical" evidence="2">
    <location>
        <begin position="209"/>
        <end position="229"/>
    </location>
</feature>
<keyword evidence="2" id="KW-0812">Transmembrane</keyword>
<dbReference type="SMART" id="SM00271">
    <property type="entry name" value="DnaJ"/>
    <property type="match status" value="1"/>
</dbReference>
<dbReference type="PROSITE" id="PS50076">
    <property type="entry name" value="DNAJ_2"/>
    <property type="match status" value="1"/>
</dbReference>
<dbReference type="EMBL" id="JAGSNF010000008">
    <property type="protein sequence ID" value="MBR7742992.1"/>
    <property type="molecule type" value="Genomic_DNA"/>
</dbReference>
<keyword evidence="2" id="KW-1133">Transmembrane helix</keyword>
<evidence type="ECO:0000256" key="1">
    <source>
        <dbReference type="SAM" id="MobiDB-lite"/>
    </source>
</evidence>
<dbReference type="RefSeq" id="WP_211602236.1">
    <property type="nucleotide sequence ID" value="NZ_JAGSNF010000008.1"/>
</dbReference>
<dbReference type="PRINTS" id="PR00625">
    <property type="entry name" value="JDOMAIN"/>
</dbReference>
<dbReference type="Proteomes" id="UP000677016">
    <property type="component" value="Unassembled WGS sequence"/>
</dbReference>
<accession>A0A941DAT2</accession>
<evidence type="ECO:0000313" key="4">
    <source>
        <dbReference type="EMBL" id="MBR7742992.1"/>
    </source>
</evidence>
<dbReference type="GO" id="GO:0006457">
    <property type="term" value="P:protein folding"/>
    <property type="evidence" value="ECO:0007669"/>
    <property type="project" value="InterPro"/>
</dbReference>
<evidence type="ECO:0000313" key="5">
    <source>
        <dbReference type="Proteomes" id="UP000677016"/>
    </source>
</evidence>
<dbReference type="InterPro" id="IPR036869">
    <property type="entry name" value="J_dom_sf"/>
</dbReference>
<organism evidence="4 5">
    <name type="scientific">Phycicoccus avicenniae</name>
    <dbReference type="NCBI Taxonomy" id="2828860"/>
    <lineage>
        <taxon>Bacteria</taxon>
        <taxon>Bacillati</taxon>
        <taxon>Actinomycetota</taxon>
        <taxon>Actinomycetes</taxon>
        <taxon>Micrococcales</taxon>
        <taxon>Intrasporangiaceae</taxon>
        <taxon>Phycicoccus</taxon>
    </lineage>
</organism>
<dbReference type="InterPro" id="IPR008971">
    <property type="entry name" value="HSP40/DnaJ_pept-bd"/>
</dbReference>
<sequence>MTGERQDRSHYALLGVPEDASEAEIGKAFMRAMREAHPDQHASGSAAERAEAEEHARRLTEAHGVLTGPDRIEYDELLRAQRSGSASPPPARTPEAPASHPADVTAEASTLPVQDTVLRLTRERWKRGGTLVPNEGGRPITVPAEVEHDAVLVFEGRGLPSQDGGAAGDLHVRVVHVDRRGHELSDGHGVDTGGFSLQRAVRDLGPVQAALVGAGLVVALVALLVLLFLG</sequence>
<dbReference type="GO" id="GO:0051082">
    <property type="term" value="F:unfolded protein binding"/>
    <property type="evidence" value="ECO:0007669"/>
    <property type="project" value="InterPro"/>
</dbReference>
<evidence type="ECO:0000259" key="3">
    <source>
        <dbReference type="PROSITE" id="PS50076"/>
    </source>
</evidence>
<keyword evidence="5" id="KW-1185">Reference proteome</keyword>
<protein>
    <submittedName>
        <fullName evidence="4">DnaJ domain-containing protein</fullName>
    </submittedName>
</protein>
<dbReference type="InterPro" id="IPR050817">
    <property type="entry name" value="DjlA_DnaK_co-chaperone"/>
</dbReference>
<gene>
    <name evidence="4" type="ORF">KC207_06790</name>
</gene>
<dbReference type="InterPro" id="IPR001623">
    <property type="entry name" value="DnaJ_domain"/>
</dbReference>
<proteinExistence type="predicted"/>
<name>A0A941DAT2_9MICO</name>
<comment type="caution">
    <text evidence="4">The sequence shown here is derived from an EMBL/GenBank/DDBJ whole genome shotgun (WGS) entry which is preliminary data.</text>
</comment>
<dbReference type="Gene3D" id="1.10.287.110">
    <property type="entry name" value="DnaJ domain"/>
    <property type="match status" value="1"/>
</dbReference>
<feature type="compositionally biased region" description="Basic and acidic residues" evidence="1">
    <location>
        <begin position="70"/>
        <end position="79"/>
    </location>
</feature>
<keyword evidence="2" id="KW-0472">Membrane</keyword>
<dbReference type="Gene3D" id="2.60.260.20">
    <property type="entry name" value="Urease metallochaperone UreE, N-terminal domain"/>
    <property type="match status" value="1"/>
</dbReference>